<dbReference type="SUPFAM" id="SSF81383">
    <property type="entry name" value="F-box domain"/>
    <property type="match status" value="1"/>
</dbReference>
<reference evidence="1" key="1">
    <citation type="submission" date="2020-05" db="EMBL/GenBank/DDBJ databases">
        <title>Mycena genomes resolve the evolution of fungal bioluminescence.</title>
        <authorList>
            <person name="Tsai I.J."/>
        </authorList>
    </citation>
    <scope>NUCLEOTIDE SEQUENCE</scope>
    <source>
        <strain evidence="1">110903Hualien_Pintung</strain>
    </source>
</reference>
<comment type="caution">
    <text evidence="1">The sequence shown here is derived from an EMBL/GenBank/DDBJ whole genome shotgun (WGS) entry which is preliminary data.</text>
</comment>
<gene>
    <name evidence="1" type="ORF">HMN09_00988300</name>
</gene>
<organism evidence="1 2">
    <name type="scientific">Mycena chlorophos</name>
    <name type="common">Agaric fungus</name>
    <name type="synonym">Agaricus chlorophos</name>
    <dbReference type="NCBI Taxonomy" id="658473"/>
    <lineage>
        <taxon>Eukaryota</taxon>
        <taxon>Fungi</taxon>
        <taxon>Dikarya</taxon>
        <taxon>Basidiomycota</taxon>
        <taxon>Agaricomycotina</taxon>
        <taxon>Agaricomycetes</taxon>
        <taxon>Agaricomycetidae</taxon>
        <taxon>Agaricales</taxon>
        <taxon>Marasmiineae</taxon>
        <taxon>Mycenaceae</taxon>
        <taxon>Mycena</taxon>
    </lineage>
</organism>
<accession>A0A8H6SK70</accession>
<dbReference type="Proteomes" id="UP000613580">
    <property type="component" value="Unassembled WGS sequence"/>
</dbReference>
<protein>
    <submittedName>
        <fullName evidence="1">Membrane transporter</fullName>
    </submittedName>
</protein>
<sequence>MGALLPSELIDSILTHLTDPADLSACSLVNHTFLIYAQSRLYRCVRLTLAHITTRPTQILERRLACLEAYPHIGAYIRDLSVDVLPLDSPAPQEIMAALLSAILRHGTLERLAVDLHQHSYDKLHPSLRKALEGVRVSRLHLFRGNGLPRSFIAVITQSVRVLSLSHVTGMPTRDSFPDPLPPVELTNSSALEELILPRSLAAFATLRWYPFLFTAPLLHRLYVPYSLWHALCGAGDTEPLLARLRTLSLDCGSVGPGDLLEMPRLPQLTDLTLIFMRDIQSSAQAAGDHGIQGGGNSEGTYTIPANLVALLSVLPAPILERLTLHVMIPTPQGTRNLRPEWATGTRIRVSRHPNADSNMRPVDIDCVLGHVDPFVVCPADAAPDTYFGWNWAGFVRFMQTSLGIPASGSEEAGAMGRVTFATAQANSRVNYMDHLR</sequence>
<dbReference type="OrthoDB" id="2841327at2759"/>
<dbReference type="InterPro" id="IPR036047">
    <property type="entry name" value="F-box-like_dom_sf"/>
</dbReference>
<name>A0A8H6SK70_MYCCL</name>
<keyword evidence="2" id="KW-1185">Reference proteome</keyword>
<dbReference type="AlphaFoldDB" id="A0A8H6SK70"/>
<dbReference type="EMBL" id="JACAZE010000014">
    <property type="protein sequence ID" value="KAF7299817.1"/>
    <property type="molecule type" value="Genomic_DNA"/>
</dbReference>
<evidence type="ECO:0000313" key="2">
    <source>
        <dbReference type="Proteomes" id="UP000613580"/>
    </source>
</evidence>
<proteinExistence type="predicted"/>
<evidence type="ECO:0000313" key="1">
    <source>
        <dbReference type="EMBL" id="KAF7299817.1"/>
    </source>
</evidence>